<reference evidence="4" key="1">
    <citation type="submission" date="2016-10" db="EMBL/GenBank/DDBJ databases">
        <authorList>
            <person name="Varghese N."/>
            <person name="Submissions S."/>
        </authorList>
    </citation>
    <scope>NUCLEOTIDE SEQUENCE [LARGE SCALE GENOMIC DNA]</scope>
    <source>
        <strain evidence="4">DSM 18733</strain>
    </source>
</reference>
<dbReference type="PANTHER" id="PTHR31988">
    <property type="entry name" value="ESTERASE, PUTATIVE (DUF303)-RELATED"/>
    <property type="match status" value="1"/>
</dbReference>
<dbReference type="OrthoDB" id="9795554at2"/>
<dbReference type="SUPFAM" id="SSF52266">
    <property type="entry name" value="SGNH hydrolase"/>
    <property type="match status" value="1"/>
</dbReference>
<evidence type="ECO:0000313" key="3">
    <source>
        <dbReference type="EMBL" id="SEL13716.1"/>
    </source>
</evidence>
<name>A0A1H7MQW6_OLID1</name>
<accession>A0A1H7MQW6</accession>
<dbReference type="EMBL" id="FOAF01000001">
    <property type="protein sequence ID" value="SEL13716.1"/>
    <property type="molecule type" value="Genomic_DNA"/>
</dbReference>
<sequence>MYIFIQHWSFKRKLPKQTFAAALVTLLFTNLTCIAQVDSNFHIYLLMGQSNMSGRGVITAKFKEAPSNRILSLDKEGQWIIAKHPLHFDKAIAGVGPGLMFAQEMLKSTGKEVKIGLVPCAVGGTSINKWRTGAYDTRTNTHPYDDALVRIKRAMQSGIIKGVIWHQGESDQHDVRDYLPKLKELVSNIRTLVQNPSLPFVVGELGRYNDAYEAINMEIRQVKTQLPVIDVVSTRGLKDIGDHTHFDSISATKLGKRYAAAMNKQNRLLAKKGKQSLP</sequence>
<organism evidence="3 4">
    <name type="scientific">Olivibacter domesticus</name>
    <name type="common">Pseudosphingobacterium domesticum</name>
    <dbReference type="NCBI Taxonomy" id="407022"/>
    <lineage>
        <taxon>Bacteria</taxon>
        <taxon>Pseudomonadati</taxon>
        <taxon>Bacteroidota</taxon>
        <taxon>Sphingobacteriia</taxon>
        <taxon>Sphingobacteriales</taxon>
        <taxon>Sphingobacteriaceae</taxon>
        <taxon>Olivibacter</taxon>
    </lineage>
</organism>
<keyword evidence="1" id="KW-0378">Hydrolase</keyword>
<feature type="domain" description="Sialate O-acetylesterase" evidence="2">
    <location>
        <begin position="41"/>
        <end position="263"/>
    </location>
</feature>
<dbReference type="Proteomes" id="UP000199421">
    <property type="component" value="Unassembled WGS sequence"/>
</dbReference>
<keyword evidence="4" id="KW-1185">Reference proteome</keyword>
<gene>
    <name evidence="3" type="ORF">SAMN05661044_02101</name>
</gene>
<dbReference type="InterPro" id="IPR036514">
    <property type="entry name" value="SGNH_hydro_sf"/>
</dbReference>
<dbReference type="InterPro" id="IPR052940">
    <property type="entry name" value="Carb_Esterase_6"/>
</dbReference>
<dbReference type="RefSeq" id="WP_093323191.1">
    <property type="nucleotide sequence ID" value="NZ_FOAF01000001.1"/>
</dbReference>
<dbReference type="PANTHER" id="PTHR31988:SF19">
    <property type="entry name" value="9-O-ACETYL-N-ACETYLNEURAMINIC ACID DEACETYLASE-RELATED"/>
    <property type="match status" value="1"/>
</dbReference>
<evidence type="ECO:0000313" key="4">
    <source>
        <dbReference type="Proteomes" id="UP000199421"/>
    </source>
</evidence>
<proteinExistence type="predicted"/>
<dbReference type="Gene3D" id="3.40.50.1110">
    <property type="entry name" value="SGNH hydrolase"/>
    <property type="match status" value="1"/>
</dbReference>
<dbReference type="STRING" id="407022.SAMN05661044_02101"/>
<evidence type="ECO:0000256" key="1">
    <source>
        <dbReference type="ARBA" id="ARBA00022801"/>
    </source>
</evidence>
<evidence type="ECO:0000259" key="2">
    <source>
        <dbReference type="Pfam" id="PF03629"/>
    </source>
</evidence>
<dbReference type="Pfam" id="PF03629">
    <property type="entry name" value="SASA"/>
    <property type="match status" value="1"/>
</dbReference>
<dbReference type="AlphaFoldDB" id="A0A1H7MQW6"/>
<dbReference type="GO" id="GO:0016788">
    <property type="term" value="F:hydrolase activity, acting on ester bonds"/>
    <property type="evidence" value="ECO:0007669"/>
    <property type="project" value="UniProtKB-ARBA"/>
</dbReference>
<protein>
    <recommendedName>
        <fullName evidence="2">Sialate O-acetylesterase domain-containing protein</fullName>
    </recommendedName>
</protein>
<dbReference type="InterPro" id="IPR005181">
    <property type="entry name" value="SASA"/>
</dbReference>